<dbReference type="Pfam" id="PF07967">
    <property type="entry name" value="zf-C3HC"/>
    <property type="match status" value="1"/>
</dbReference>
<organism evidence="5 6">
    <name type="scientific">Mesorhabditis belari</name>
    <dbReference type="NCBI Taxonomy" id="2138241"/>
    <lineage>
        <taxon>Eukaryota</taxon>
        <taxon>Metazoa</taxon>
        <taxon>Ecdysozoa</taxon>
        <taxon>Nematoda</taxon>
        <taxon>Chromadorea</taxon>
        <taxon>Rhabditida</taxon>
        <taxon>Rhabditina</taxon>
        <taxon>Rhabditomorpha</taxon>
        <taxon>Rhabditoidea</taxon>
        <taxon>Rhabditidae</taxon>
        <taxon>Mesorhabditinae</taxon>
        <taxon>Mesorhabditis</taxon>
    </lineage>
</organism>
<protein>
    <submittedName>
        <fullName evidence="6">C3HC-type domain-containing protein</fullName>
    </submittedName>
</protein>
<evidence type="ECO:0000259" key="4">
    <source>
        <dbReference type="Pfam" id="PF07967"/>
    </source>
</evidence>
<dbReference type="SUPFAM" id="SSF57924">
    <property type="entry name" value="Inhibitor of apoptosis (IAP) repeat"/>
    <property type="match status" value="1"/>
</dbReference>
<name>A0AAF3FIA0_9BILA</name>
<sequence>MVEENEEQLLSTTTESPSKRFEATPTPTTNIERALSHKRKAQELLAQIRQATSPPVEQEQNKRRRRSENYMNGYKRRVATFTSLKWKAIPEISPRDFAEYGWVMKGSELVECASCSKIISTVLPDIKECLVATYIACVKHVREKLVNAHENICVFRSPSADYFSEFRDSIDSLKLFYRITFEELKRVDFGKYKYEDSAFKSLLTEIFGEISDAELPAASFAVLQWIPITKNPKKVECGLCARVCVPSILPTDTPPASQHYNWCPLLDFAADGSTPMWEELASYFKKFEKKKPLADAFRARARLSNTLSTSLTSLIAE</sequence>
<reference evidence="6" key="1">
    <citation type="submission" date="2024-02" db="UniProtKB">
        <authorList>
            <consortium name="WormBaseParasite"/>
        </authorList>
    </citation>
    <scope>IDENTIFICATION</scope>
</reference>
<evidence type="ECO:0000313" key="6">
    <source>
        <dbReference type="WBParaSite" id="MBELARI_LOCUS6540"/>
    </source>
</evidence>
<keyword evidence="5" id="KW-1185">Reference proteome</keyword>
<dbReference type="AlphaFoldDB" id="A0AAF3FIA0"/>
<dbReference type="Gene3D" id="1.10.1170.10">
    <property type="entry name" value="Inhibitor Of Apoptosis Protein (2mihbC-IAP-1), Chain A"/>
    <property type="match status" value="1"/>
</dbReference>
<proteinExistence type="predicted"/>
<accession>A0AAF3FIA0</accession>
<dbReference type="Proteomes" id="UP000887575">
    <property type="component" value="Unassembled WGS sequence"/>
</dbReference>
<evidence type="ECO:0000256" key="3">
    <source>
        <dbReference type="SAM" id="MobiDB-lite"/>
    </source>
</evidence>
<dbReference type="GO" id="GO:0005634">
    <property type="term" value="C:nucleus"/>
    <property type="evidence" value="ECO:0007669"/>
    <property type="project" value="UniProtKB-SubCell"/>
</dbReference>
<feature type="region of interest" description="Disordered" evidence="3">
    <location>
        <begin position="1"/>
        <end position="31"/>
    </location>
</feature>
<evidence type="ECO:0000256" key="1">
    <source>
        <dbReference type="ARBA" id="ARBA00004123"/>
    </source>
</evidence>
<feature type="domain" description="C3HC-type" evidence="4">
    <location>
        <begin position="73"/>
        <end position="161"/>
    </location>
</feature>
<feature type="region of interest" description="Disordered" evidence="3">
    <location>
        <begin position="48"/>
        <end position="69"/>
    </location>
</feature>
<dbReference type="GO" id="GO:0008270">
    <property type="term" value="F:zinc ion binding"/>
    <property type="evidence" value="ECO:0007669"/>
    <property type="project" value="InterPro"/>
</dbReference>
<keyword evidence="2" id="KW-0539">Nucleus</keyword>
<dbReference type="WBParaSite" id="MBELARI_LOCUS6540">
    <property type="protein sequence ID" value="MBELARI_LOCUS6540"/>
    <property type="gene ID" value="MBELARI_LOCUS6540"/>
</dbReference>
<evidence type="ECO:0000256" key="2">
    <source>
        <dbReference type="ARBA" id="ARBA00023242"/>
    </source>
</evidence>
<dbReference type="PANTHER" id="PTHR15835">
    <property type="entry name" value="NUCLEAR-INTERACTING PARTNER OF ALK"/>
    <property type="match status" value="1"/>
</dbReference>
<dbReference type="PANTHER" id="PTHR15835:SF6">
    <property type="entry name" value="ZINC FINGER C3HC-TYPE PROTEIN 1"/>
    <property type="match status" value="1"/>
</dbReference>
<dbReference type="InterPro" id="IPR012935">
    <property type="entry name" value="NuBaID_N"/>
</dbReference>
<evidence type="ECO:0000313" key="5">
    <source>
        <dbReference type="Proteomes" id="UP000887575"/>
    </source>
</evidence>
<comment type="subcellular location">
    <subcellularLocation>
        <location evidence="1">Nucleus</location>
    </subcellularLocation>
</comment>